<dbReference type="SUPFAM" id="SSF52540">
    <property type="entry name" value="P-loop containing nucleoside triphosphate hydrolases"/>
    <property type="match status" value="1"/>
</dbReference>
<keyword evidence="3 8" id="KW-0812">Transmembrane</keyword>
<protein>
    <recommendedName>
        <fullName evidence="9">ABC transporter domain-containing protein</fullName>
    </recommendedName>
</protein>
<dbReference type="Proteomes" id="UP000077266">
    <property type="component" value="Unassembled WGS sequence"/>
</dbReference>
<dbReference type="PROSITE" id="PS00022">
    <property type="entry name" value="EGF_1"/>
    <property type="match status" value="1"/>
</dbReference>
<dbReference type="PROSITE" id="PS50893">
    <property type="entry name" value="ABC_TRANSPORTER_2"/>
    <property type="match status" value="1"/>
</dbReference>
<organism evidence="10 11">
    <name type="scientific">Exidia glandulosa HHB12029</name>
    <dbReference type="NCBI Taxonomy" id="1314781"/>
    <lineage>
        <taxon>Eukaryota</taxon>
        <taxon>Fungi</taxon>
        <taxon>Dikarya</taxon>
        <taxon>Basidiomycota</taxon>
        <taxon>Agaricomycotina</taxon>
        <taxon>Agaricomycetes</taxon>
        <taxon>Auriculariales</taxon>
        <taxon>Exidiaceae</taxon>
        <taxon>Exidia</taxon>
    </lineage>
</organism>
<dbReference type="InterPro" id="IPR013525">
    <property type="entry name" value="ABC2_TM"/>
</dbReference>
<feature type="transmembrane region" description="Helical" evidence="8">
    <location>
        <begin position="849"/>
        <end position="872"/>
    </location>
</feature>
<dbReference type="PROSITE" id="PS00211">
    <property type="entry name" value="ABC_TRANSPORTER_1"/>
    <property type="match status" value="1"/>
</dbReference>
<sequence>MYIALALLAGSVTAMRDGSSTYGVDLDTQALFNNAPQECFNCHLPKFACGQYAECKPYDGLCDCPGGWTGLDCLTPQCGSLSQDKSKRPRRPDGTKCECEDGWEGTNLCQSDDACAAFGQNNDDPMTCYRNGRTVQANHFGCDVTNKNIAALLGPNHVPEVTFSCDARNASCTFQFWTGAVESFYCALDQCTNTFEAGSTINSTIWECATLRCTCIPDRLLCGANGATDLTPLFTDPDEGIKGPAKLSCRTIPGKDVQDCAFDEDAMNGQLIALGEDHITLNCRGGECLPRSQVPGFEPPPRRYLLAALLISAGALLGVGLAAFLVFYFTRRARRKEGAIRLPTDVDATEAIAEHVPASLHFSKLSYALGMPVLDGISGSVRAGEVLAIIGASGAGKSTLLDILAGRRKRGVVSGSVLLNGRPAGGDGENGMLGYVDQEDTLMPTLTVYETVFNSALLRLPREMSVEAKRARTLQTLHELGILHIRDARIGESGRRGISGGEKRRVSIACELVTSPSVLFLDEPTSGLDAYNAYNVVDSLVRLARAHKRTVVFTIHQPRSNIVALFDRLVVLGRGRLVYSGAMKDCYAFLEKAGLPCPAGFNIADYLIDATMTRKEMGEAASDNEDIPEDLEDEGGARTVTLDEEHGLMTLTAEQAHAASLTNGKLDTLVEAYAQSDIASALAFEITSVQQQPSETSFSAATQDGKGRRRAHWTTQFRILSGRAFKNLYRNPALLLTHYAASITIALLCGYFYYHVPNGLEGFQNRLGLFFFTLAYFAFSCLSSIAVFSKERVLFMRERANGYYSTFTYFASKMLFDVIPLRAVPPLLFGGIVYPLVGLVAEPSVFFKYILVLLLFNLTAASAILLLSILLADTGAANLVGTLVLLFNLMFGGLLINRGLVSTWLRWLFSVSFFHAAYEALAVNELRYLTLIDKDINIPIPAAMVLNRFGLRAQAFWSDTAILGGMFVLFTVLGFLHLQHFVREVR</sequence>
<dbReference type="InterPro" id="IPR003593">
    <property type="entry name" value="AAA+_ATPase"/>
</dbReference>
<dbReference type="GO" id="GO:0005524">
    <property type="term" value="F:ATP binding"/>
    <property type="evidence" value="ECO:0007669"/>
    <property type="project" value="UniProtKB-KW"/>
</dbReference>
<feature type="transmembrane region" description="Helical" evidence="8">
    <location>
        <begin position="304"/>
        <end position="329"/>
    </location>
</feature>
<evidence type="ECO:0000256" key="3">
    <source>
        <dbReference type="ARBA" id="ARBA00022692"/>
    </source>
</evidence>
<reference evidence="10 11" key="1">
    <citation type="journal article" date="2016" name="Mol. Biol. Evol.">
        <title>Comparative Genomics of Early-Diverging Mushroom-Forming Fungi Provides Insights into the Origins of Lignocellulose Decay Capabilities.</title>
        <authorList>
            <person name="Nagy L.G."/>
            <person name="Riley R."/>
            <person name="Tritt A."/>
            <person name="Adam C."/>
            <person name="Daum C."/>
            <person name="Floudas D."/>
            <person name="Sun H."/>
            <person name="Yadav J.S."/>
            <person name="Pangilinan J."/>
            <person name="Larsson K.H."/>
            <person name="Matsuura K."/>
            <person name="Barry K."/>
            <person name="Labutti K."/>
            <person name="Kuo R."/>
            <person name="Ohm R.A."/>
            <person name="Bhattacharya S.S."/>
            <person name="Shirouzu T."/>
            <person name="Yoshinaga Y."/>
            <person name="Martin F.M."/>
            <person name="Grigoriev I.V."/>
            <person name="Hibbett D.S."/>
        </authorList>
    </citation>
    <scope>NUCLEOTIDE SEQUENCE [LARGE SCALE GENOMIC DNA]</scope>
    <source>
        <strain evidence="10 11">HHB12029</strain>
    </source>
</reference>
<dbReference type="InterPro" id="IPR000742">
    <property type="entry name" value="EGF"/>
</dbReference>
<feature type="transmembrane region" description="Helical" evidence="8">
    <location>
        <begin position="879"/>
        <end position="900"/>
    </location>
</feature>
<evidence type="ECO:0000259" key="9">
    <source>
        <dbReference type="PROSITE" id="PS50893"/>
    </source>
</evidence>
<feature type="transmembrane region" description="Helical" evidence="8">
    <location>
        <begin position="955"/>
        <end position="976"/>
    </location>
</feature>
<dbReference type="EMBL" id="KV425922">
    <property type="protein sequence ID" value="KZV98174.1"/>
    <property type="molecule type" value="Genomic_DNA"/>
</dbReference>
<dbReference type="InterPro" id="IPR027417">
    <property type="entry name" value="P-loop_NTPase"/>
</dbReference>
<dbReference type="PANTHER" id="PTHR48041:SF2">
    <property type="entry name" value="ATP-DEPENDENT PERMEASE-RELATED"/>
    <property type="match status" value="1"/>
</dbReference>
<dbReference type="PANTHER" id="PTHR48041">
    <property type="entry name" value="ABC TRANSPORTER G FAMILY MEMBER 28"/>
    <property type="match status" value="1"/>
</dbReference>
<proteinExistence type="predicted"/>
<evidence type="ECO:0000256" key="6">
    <source>
        <dbReference type="ARBA" id="ARBA00022989"/>
    </source>
</evidence>
<name>A0A165LQB5_EXIGL</name>
<keyword evidence="6 8" id="KW-1133">Transmembrane helix</keyword>
<comment type="subcellular location">
    <subcellularLocation>
        <location evidence="1">Membrane</location>
        <topology evidence="1">Multi-pass membrane protein</topology>
    </subcellularLocation>
</comment>
<dbReference type="Pfam" id="PF01061">
    <property type="entry name" value="ABC2_membrane"/>
    <property type="match status" value="1"/>
</dbReference>
<evidence type="ECO:0000256" key="1">
    <source>
        <dbReference type="ARBA" id="ARBA00004141"/>
    </source>
</evidence>
<keyword evidence="7 8" id="KW-0472">Membrane</keyword>
<dbReference type="Gene3D" id="3.40.50.300">
    <property type="entry name" value="P-loop containing nucleotide triphosphate hydrolases"/>
    <property type="match status" value="1"/>
</dbReference>
<gene>
    <name evidence="10" type="ORF">EXIGLDRAFT_329136</name>
</gene>
<dbReference type="Pfam" id="PF00005">
    <property type="entry name" value="ABC_tran"/>
    <property type="match status" value="1"/>
</dbReference>
<evidence type="ECO:0000313" key="11">
    <source>
        <dbReference type="Proteomes" id="UP000077266"/>
    </source>
</evidence>
<feature type="transmembrane region" description="Helical" evidence="8">
    <location>
        <begin position="766"/>
        <end position="789"/>
    </location>
</feature>
<evidence type="ECO:0000256" key="4">
    <source>
        <dbReference type="ARBA" id="ARBA00022741"/>
    </source>
</evidence>
<dbReference type="AlphaFoldDB" id="A0A165LQB5"/>
<keyword evidence="2" id="KW-0813">Transport</keyword>
<keyword evidence="5" id="KW-0067">ATP-binding</keyword>
<dbReference type="GO" id="GO:0016020">
    <property type="term" value="C:membrane"/>
    <property type="evidence" value="ECO:0007669"/>
    <property type="project" value="UniProtKB-SubCell"/>
</dbReference>
<dbReference type="GO" id="GO:0016887">
    <property type="term" value="F:ATP hydrolysis activity"/>
    <property type="evidence" value="ECO:0007669"/>
    <property type="project" value="InterPro"/>
</dbReference>
<dbReference type="InterPro" id="IPR017871">
    <property type="entry name" value="ABC_transporter-like_CS"/>
</dbReference>
<dbReference type="SMART" id="SM00382">
    <property type="entry name" value="AAA"/>
    <property type="match status" value="1"/>
</dbReference>
<keyword evidence="11" id="KW-1185">Reference proteome</keyword>
<evidence type="ECO:0000313" key="10">
    <source>
        <dbReference type="EMBL" id="KZV98174.1"/>
    </source>
</evidence>
<dbReference type="GO" id="GO:0140359">
    <property type="term" value="F:ABC-type transporter activity"/>
    <property type="evidence" value="ECO:0007669"/>
    <property type="project" value="InterPro"/>
</dbReference>
<evidence type="ECO:0000256" key="8">
    <source>
        <dbReference type="SAM" id="Phobius"/>
    </source>
</evidence>
<evidence type="ECO:0000256" key="7">
    <source>
        <dbReference type="ARBA" id="ARBA00023136"/>
    </source>
</evidence>
<keyword evidence="4" id="KW-0547">Nucleotide-binding</keyword>
<dbReference type="InterPro" id="IPR050352">
    <property type="entry name" value="ABCG_transporters"/>
</dbReference>
<dbReference type="InterPro" id="IPR003439">
    <property type="entry name" value="ABC_transporter-like_ATP-bd"/>
</dbReference>
<evidence type="ECO:0000256" key="2">
    <source>
        <dbReference type="ARBA" id="ARBA00022448"/>
    </source>
</evidence>
<dbReference type="PROSITE" id="PS01186">
    <property type="entry name" value="EGF_2"/>
    <property type="match status" value="1"/>
</dbReference>
<dbReference type="OrthoDB" id="66620at2759"/>
<evidence type="ECO:0000256" key="5">
    <source>
        <dbReference type="ARBA" id="ARBA00022840"/>
    </source>
</evidence>
<feature type="domain" description="ABC transporter" evidence="9">
    <location>
        <begin position="360"/>
        <end position="599"/>
    </location>
</feature>
<feature type="transmembrane region" description="Helical" evidence="8">
    <location>
        <begin position="819"/>
        <end position="837"/>
    </location>
</feature>
<dbReference type="InParanoid" id="A0A165LQB5"/>
<dbReference type="STRING" id="1314781.A0A165LQB5"/>
<feature type="transmembrane region" description="Helical" evidence="8">
    <location>
        <begin position="733"/>
        <end position="754"/>
    </location>
</feature>
<accession>A0A165LQB5</accession>
<dbReference type="CDD" id="cd03213">
    <property type="entry name" value="ABCG_EPDR"/>
    <property type="match status" value="1"/>
</dbReference>